<dbReference type="EMBL" id="CACRXK020010904">
    <property type="protein sequence ID" value="CAB4020331.1"/>
    <property type="molecule type" value="Genomic_DNA"/>
</dbReference>
<comment type="subcellular location">
    <subcellularLocation>
        <location evidence="2">Endoplasmic reticulum membrane</location>
        <topology evidence="2">Multi-pass membrane protein</topology>
    </subcellularLocation>
</comment>
<keyword evidence="2" id="KW-0479">Metal-binding</keyword>
<keyword evidence="2" id="KW-0812">Transmembrane</keyword>
<organism evidence="5 6">
    <name type="scientific">Paramuricea clavata</name>
    <name type="common">Red gorgonian</name>
    <name type="synonym">Violescent sea-whip</name>
    <dbReference type="NCBI Taxonomy" id="317549"/>
    <lineage>
        <taxon>Eukaryota</taxon>
        <taxon>Metazoa</taxon>
        <taxon>Cnidaria</taxon>
        <taxon>Anthozoa</taxon>
        <taxon>Octocorallia</taxon>
        <taxon>Malacalcyonacea</taxon>
        <taxon>Plexauridae</taxon>
        <taxon>Paramuricea</taxon>
    </lineage>
</organism>
<name>A0A7D9IZQ0_PARCT</name>
<evidence type="ECO:0000256" key="2">
    <source>
        <dbReference type="RuleBase" id="RU367073"/>
    </source>
</evidence>
<dbReference type="Proteomes" id="UP001152795">
    <property type="component" value="Unassembled WGS sequence"/>
</dbReference>
<accession>A0A7D9IZQ0</accession>
<evidence type="ECO:0000256" key="3">
    <source>
        <dbReference type="SAM" id="MobiDB-lite"/>
    </source>
</evidence>
<proteinExistence type="inferred from homology"/>
<dbReference type="PANTHER" id="PTHR22166">
    <property type="entry name" value="ENDOPLASMIC RETICULUM JUNCTION FORMATION PROTEIN LUNAPARK"/>
    <property type="match status" value="1"/>
</dbReference>
<feature type="domain" description="Lunapark zinc ribbon" evidence="4">
    <location>
        <begin position="195"/>
        <end position="244"/>
    </location>
</feature>
<dbReference type="AlphaFoldDB" id="A0A7D9IZQ0"/>
<keyword evidence="2" id="KW-0862">Zinc</keyword>
<comment type="function">
    <text evidence="2">Plays a role in determining ER morphology.</text>
</comment>
<sequence>MFYSIILYIISALVMYFYYFPKYWKDRLTRTLPLLIFPLIIYGVRRMLMYVFSTRKKKNALKLEELRSKKQKVIENVKEKETYKKAKEILEKFDPNNSLVKNDAKQDATNGKLPPATPGSEVRQRNATWIMSTPNASFSQQPPPFSATPKLQMKSPLRGMSPAMQKQFFINNMPPGTPPGPPKPIPVLPKERTMADKFVDYLVGDGPSNRYALICKACHSHNGMALKEDFEYTTFRCCYCYQLNEAKKQRPSAPPLEGLSTPTPRHSTNDTVSNEETCGESGNIEKTMEGKN</sequence>
<feature type="region of interest" description="Disordered" evidence="3">
    <location>
        <begin position="250"/>
        <end position="292"/>
    </location>
</feature>
<feature type="region of interest" description="Disordered" evidence="3">
    <location>
        <begin position="100"/>
        <end position="122"/>
    </location>
</feature>
<evidence type="ECO:0000259" key="4">
    <source>
        <dbReference type="Pfam" id="PF10058"/>
    </source>
</evidence>
<keyword evidence="2" id="KW-0256">Endoplasmic reticulum</keyword>
<dbReference type="GO" id="GO:1903373">
    <property type="term" value="P:positive regulation of endoplasmic reticulum tubular network organization"/>
    <property type="evidence" value="ECO:0007669"/>
    <property type="project" value="UniProtKB-UniRule"/>
</dbReference>
<feature type="transmembrane region" description="Helical" evidence="2">
    <location>
        <begin position="5"/>
        <end position="20"/>
    </location>
</feature>
<feature type="compositionally biased region" description="Polar residues" evidence="3">
    <location>
        <begin position="260"/>
        <end position="276"/>
    </location>
</feature>
<dbReference type="GO" id="GO:0008270">
    <property type="term" value="F:zinc ion binding"/>
    <property type="evidence" value="ECO:0007669"/>
    <property type="project" value="UniProtKB-KW"/>
</dbReference>
<dbReference type="OrthoDB" id="1725934at2759"/>
<reference evidence="5" key="1">
    <citation type="submission" date="2020-04" db="EMBL/GenBank/DDBJ databases">
        <authorList>
            <person name="Alioto T."/>
            <person name="Alioto T."/>
            <person name="Gomez Garrido J."/>
        </authorList>
    </citation>
    <scope>NUCLEOTIDE SEQUENCE</scope>
    <source>
        <strain evidence="5">A484AB</strain>
    </source>
</reference>
<dbReference type="GO" id="GO:0071788">
    <property type="term" value="P:endoplasmic reticulum tubular network maintenance"/>
    <property type="evidence" value="ECO:0007669"/>
    <property type="project" value="UniProtKB-UniRule"/>
</dbReference>
<dbReference type="Pfam" id="PF10058">
    <property type="entry name" value="Zn_ribbon_10"/>
    <property type="match status" value="1"/>
</dbReference>
<protein>
    <recommendedName>
        <fullName evidence="2">Endoplasmic reticulum junction formation protein lunapark</fullName>
    </recommendedName>
</protein>
<comment type="caution">
    <text evidence="5">The sequence shown here is derived from an EMBL/GenBank/DDBJ whole genome shotgun (WGS) entry which is preliminary data.</text>
</comment>
<comment type="similarity">
    <text evidence="1 2">Belongs to the lunapark family.</text>
</comment>
<keyword evidence="2" id="KW-0472">Membrane</keyword>
<evidence type="ECO:0000313" key="5">
    <source>
        <dbReference type="EMBL" id="CAB4020331.1"/>
    </source>
</evidence>
<keyword evidence="2" id="KW-1133">Transmembrane helix</keyword>
<dbReference type="GO" id="GO:0098826">
    <property type="term" value="C:endoplasmic reticulum tubular network membrane"/>
    <property type="evidence" value="ECO:0007669"/>
    <property type="project" value="UniProtKB-UniRule"/>
</dbReference>
<keyword evidence="2" id="KW-0863">Zinc-finger</keyword>
<feature type="transmembrane region" description="Helical" evidence="2">
    <location>
        <begin position="32"/>
        <end position="52"/>
    </location>
</feature>
<keyword evidence="6" id="KW-1185">Reference proteome</keyword>
<evidence type="ECO:0000313" key="6">
    <source>
        <dbReference type="Proteomes" id="UP001152795"/>
    </source>
</evidence>
<gene>
    <name evidence="5" type="ORF">PACLA_8A076288</name>
</gene>
<dbReference type="PANTHER" id="PTHR22166:SF12">
    <property type="entry name" value="ENDOPLASMIC RETICULUM JUNCTION FORMATION PROTEIN LUNAPARK"/>
    <property type="match status" value="1"/>
</dbReference>
<dbReference type="InterPro" id="IPR040115">
    <property type="entry name" value="Lnp"/>
</dbReference>
<comment type="domain">
    <text evidence="2">The C4-type zinc finger motif is necessary both for its ER three-way tubular junction localization and formation.</text>
</comment>
<dbReference type="InterPro" id="IPR019273">
    <property type="entry name" value="Lunapark_Znf"/>
</dbReference>
<evidence type="ECO:0000256" key="1">
    <source>
        <dbReference type="ARBA" id="ARBA00009940"/>
    </source>
</evidence>